<dbReference type="GO" id="GO:0019752">
    <property type="term" value="P:carboxylic acid metabolic process"/>
    <property type="evidence" value="ECO:0007669"/>
    <property type="project" value="UniProtKB-ARBA"/>
</dbReference>
<dbReference type="InterPro" id="IPR036663">
    <property type="entry name" value="Fumarylacetoacetase_C_sf"/>
</dbReference>
<evidence type="ECO:0000313" key="4">
    <source>
        <dbReference type="EMBL" id="RWZ52003.1"/>
    </source>
</evidence>
<evidence type="ECO:0000313" key="5">
    <source>
        <dbReference type="Proteomes" id="UP000288547"/>
    </source>
</evidence>
<dbReference type="FunFam" id="3.90.850.10:FF:000002">
    <property type="entry name" value="2-hydroxyhepta-2,4-diene-1,7-dioate isomerase"/>
    <property type="match status" value="1"/>
</dbReference>
<dbReference type="GO" id="GO:0018773">
    <property type="term" value="F:acetylpyruvate hydrolase activity"/>
    <property type="evidence" value="ECO:0007669"/>
    <property type="project" value="TreeGrafter"/>
</dbReference>
<name>A0A3S3ZBP6_9MICO</name>
<dbReference type="Pfam" id="PF01557">
    <property type="entry name" value="FAA_hydrolase"/>
    <property type="match status" value="1"/>
</dbReference>
<dbReference type="GO" id="GO:0016853">
    <property type="term" value="F:isomerase activity"/>
    <property type="evidence" value="ECO:0007669"/>
    <property type="project" value="UniProtKB-ARBA"/>
</dbReference>
<feature type="domain" description="Rv2993c-like N-terminal" evidence="3">
    <location>
        <begin position="1"/>
        <end position="51"/>
    </location>
</feature>
<sequence length="257" mass="26504">MKIARFSSAGAIHFGVLDGEELVVLSGDPMFQGFDTTGERVPLAEAALLAPSIPRSKVVAVGKNYVDHVTEMGGDTPPAEPLLFLKPNTSVIGPGDRIITPPQSSQVEFEGELAVVIGSIAKNVAPERAAEVVFGYTVANDVTARDLQRSDGQWTRAKGFDTFCPVGPVVETEFDASSATLTTTVNGEVKQSAPLSDMVHGVADIVAYASSVFTLLPGDVILTGTPAGVGPIVAGDVVEVSISGIGSLSNPVAAARS</sequence>
<comment type="caution">
    <text evidence="4">The sequence shown here is derived from an EMBL/GenBank/DDBJ whole genome shotgun (WGS) entry which is preliminary data.</text>
</comment>
<dbReference type="Pfam" id="PF10370">
    <property type="entry name" value="Rv2993c-like_N"/>
    <property type="match status" value="1"/>
</dbReference>
<dbReference type="InterPro" id="IPR018833">
    <property type="entry name" value="Rv2993c-like_N"/>
</dbReference>
<dbReference type="AlphaFoldDB" id="A0A3S3ZBP6"/>
<dbReference type="RefSeq" id="WP_128494714.1">
    <property type="nucleotide sequence ID" value="NZ_RZNB01000002.1"/>
</dbReference>
<organism evidence="4 5">
    <name type="scientific">Labedella phragmitis</name>
    <dbReference type="NCBI Taxonomy" id="2498849"/>
    <lineage>
        <taxon>Bacteria</taxon>
        <taxon>Bacillati</taxon>
        <taxon>Actinomycetota</taxon>
        <taxon>Actinomycetes</taxon>
        <taxon>Micrococcales</taxon>
        <taxon>Microbacteriaceae</taxon>
        <taxon>Labedella</taxon>
    </lineage>
</organism>
<evidence type="ECO:0000259" key="2">
    <source>
        <dbReference type="Pfam" id="PF01557"/>
    </source>
</evidence>
<dbReference type="EMBL" id="RZNB01000002">
    <property type="protein sequence ID" value="RWZ52003.1"/>
    <property type="molecule type" value="Genomic_DNA"/>
</dbReference>
<dbReference type="Gene3D" id="3.90.850.10">
    <property type="entry name" value="Fumarylacetoacetase-like, C-terminal domain"/>
    <property type="match status" value="1"/>
</dbReference>
<accession>A0A3S3ZBP6</accession>
<dbReference type="PANTHER" id="PTHR11820">
    <property type="entry name" value="ACYLPYRUVASE"/>
    <property type="match status" value="1"/>
</dbReference>
<gene>
    <name evidence="4" type="ORF">ELQ90_08015</name>
</gene>
<reference evidence="4 5" key="1">
    <citation type="submission" date="2018-12" db="EMBL/GenBank/DDBJ databases">
        <authorList>
            <person name="Li F."/>
        </authorList>
    </citation>
    <scope>NUCLEOTIDE SEQUENCE [LARGE SCALE GENOMIC DNA]</scope>
    <source>
        <strain evidence="4 5">11W25H-1</strain>
    </source>
</reference>
<dbReference type="OrthoDB" id="9805307at2"/>
<keyword evidence="5" id="KW-1185">Reference proteome</keyword>
<dbReference type="GO" id="GO:0046872">
    <property type="term" value="F:metal ion binding"/>
    <property type="evidence" value="ECO:0007669"/>
    <property type="project" value="UniProtKB-KW"/>
</dbReference>
<proteinExistence type="predicted"/>
<dbReference type="PANTHER" id="PTHR11820:SF7">
    <property type="entry name" value="ACYLPYRUVASE FAHD1, MITOCHONDRIAL"/>
    <property type="match status" value="1"/>
</dbReference>
<dbReference type="Gene3D" id="2.30.30.370">
    <property type="entry name" value="FAH"/>
    <property type="match status" value="1"/>
</dbReference>
<dbReference type="Proteomes" id="UP000288547">
    <property type="component" value="Unassembled WGS sequence"/>
</dbReference>
<dbReference type="SUPFAM" id="SSF56529">
    <property type="entry name" value="FAH"/>
    <property type="match status" value="1"/>
</dbReference>
<evidence type="ECO:0000256" key="1">
    <source>
        <dbReference type="ARBA" id="ARBA00022723"/>
    </source>
</evidence>
<feature type="domain" description="Fumarylacetoacetase-like C-terminal" evidence="2">
    <location>
        <begin position="57"/>
        <end position="252"/>
    </location>
</feature>
<evidence type="ECO:0000259" key="3">
    <source>
        <dbReference type="Pfam" id="PF10370"/>
    </source>
</evidence>
<dbReference type="InterPro" id="IPR011234">
    <property type="entry name" value="Fumarylacetoacetase-like_C"/>
</dbReference>
<protein>
    <submittedName>
        <fullName evidence="4">FAA hydrolase family protein</fullName>
    </submittedName>
</protein>
<keyword evidence="4" id="KW-0378">Hydrolase</keyword>
<keyword evidence="1" id="KW-0479">Metal-binding</keyword>